<gene>
    <name evidence="1" type="ORF">V6N12_057041</name>
</gene>
<evidence type="ECO:0008006" key="3">
    <source>
        <dbReference type="Google" id="ProtNLM"/>
    </source>
</evidence>
<sequence>MPSPVWKVIAKLDVLPKQLCYLDITLVGGGGVLVVSAGSWEFYYPALDPFEPQESLGSQPTTTADLGHCYVYISASPGSLRCYQFVCYITGPSPCGLVANGS</sequence>
<keyword evidence="2" id="KW-1185">Reference proteome</keyword>
<organism evidence="1 2">
    <name type="scientific">Hibiscus sabdariffa</name>
    <name type="common">roselle</name>
    <dbReference type="NCBI Taxonomy" id="183260"/>
    <lineage>
        <taxon>Eukaryota</taxon>
        <taxon>Viridiplantae</taxon>
        <taxon>Streptophyta</taxon>
        <taxon>Embryophyta</taxon>
        <taxon>Tracheophyta</taxon>
        <taxon>Spermatophyta</taxon>
        <taxon>Magnoliopsida</taxon>
        <taxon>eudicotyledons</taxon>
        <taxon>Gunneridae</taxon>
        <taxon>Pentapetalae</taxon>
        <taxon>rosids</taxon>
        <taxon>malvids</taxon>
        <taxon>Malvales</taxon>
        <taxon>Malvaceae</taxon>
        <taxon>Malvoideae</taxon>
        <taxon>Hibiscus</taxon>
    </lineage>
</organism>
<name>A0ABR2DCU9_9ROSI</name>
<accession>A0ABR2DCU9</accession>
<dbReference type="EMBL" id="JBBPBM010000030">
    <property type="protein sequence ID" value="KAK8535525.1"/>
    <property type="molecule type" value="Genomic_DNA"/>
</dbReference>
<protein>
    <recommendedName>
        <fullName evidence="3">F-box protein</fullName>
    </recommendedName>
</protein>
<reference evidence="1 2" key="1">
    <citation type="journal article" date="2024" name="G3 (Bethesda)">
        <title>Genome assembly of Hibiscus sabdariffa L. provides insights into metabolisms of medicinal natural products.</title>
        <authorList>
            <person name="Kim T."/>
        </authorList>
    </citation>
    <scope>NUCLEOTIDE SEQUENCE [LARGE SCALE GENOMIC DNA]</scope>
    <source>
        <strain evidence="1">TK-2024</strain>
        <tissue evidence="1">Old leaves</tissue>
    </source>
</reference>
<proteinExistence type="predicted"/>
<comment type="caution">
    <text evidence="1">The sequence shown here is derived from an EMBL/GenBank/DDBJ whole genome shotgun (WGS) entry which is preliminary data.</text>
</comment>
<evidence type="ECO:0000313" key="1">
    <source>
        <dbReference type="EMBL" id="KAK8535525.1"/>
    </source>
</evidence>
<dbReference type="Proteomes" id="UP001472677">
    <property type="component" value="Unassembled WGS sequence"/>
</dbReference>
<evidence type="ECO:0000313" key="2">
    <source>
        <dbReference type="Proteomes" id="UP001472677"/>
    </source>
</evidence>